<dbReference type="Gene3D" id="3.40.50.2000">
    <property type="entry name" value="Glycogen Phosphorylase B"/>
    <property type="match status" value="2"/>
</dbReference>
<dbReference type="InterPro" id="IPR028098">
    <property type="entry name" value="Glyco_trans_4-like_N"/>
</dbReference>
<dbReference type="PANTHER" id="PTHR12526:SF630">
    <property type="entry name" value="GLYCOSYLTRANSFERASE"/>
    <property type="match status" value="1"/>
</dbReference>
<dbReference type="GO" id="GO:0016757">
    <property type="term" value="F:glycosyltransferase activity"/>
    <property type="evidence" value="ECO:0007669"/>
    <property type="project" value="InterPro"/>
</dbReference>
<evidence type="ECO:0000259" key="1">
    <source>
        <dbReference type="Pfam" id="PF00534"/>
    </source>
</evidence>
<evidence type="ECO:0000313" key="3">
    <source>
        <dbReference type="EMBL" id="SDG22160.1"/>
    </source>
</evidence>
<evidence type="ECO:0000313" key="4">
    <source>
        <dbReference type="Proteomes" id="UP000324020"/>
    </source>
</evidence>
<sequence>MHVLYYLYTFPKLSESFILNEIYELEQMGHDVSVFALTKPEENIVHDEFDELSATIRYTGRPGYSDVTELLSPKLLHPAVLRNALFPANPIYHAANLFWTKRCREFIADIESPIDVVHTHFATPVSLAAQYVAAVENVPFTVTTHAHDIYAPTNESIARRLLERADRIVTISEQNQGYIQKHYTNNTPIDIVRAGIRPTKFYPSDADVDGRLFTVARFVEKKGIEYAIDAVAEIVDEFPTLEYHIVGSGPLRSEFEESVEEYGISDHVTFLDSVSDERLRSEYDEAQGFILPCVVEPSGDRDGIPVVLMEAMAMRTAPISTTISGIPELVEDGENGLLVEPRNSEAVANALRRLLSDDDERDRFGERARQKIANDFNVTSETQKLAHTFQAATR</sequence>
<dbReference type="Pfam" id="PF00534">
    <property type="entry name" value="Glycos_transf_1"/>
    <property type="match status" value="1"/>
</dbReference>
<reference evidence="3 4" key="1">
    <citation type="submission" date="2016-10" db="EMBL/GenBank/DDBJ databases">
        <authorList>
            <person name="Varghese N."/>
            <person name="Submissions S."/>
        </authorList>
    </citation>
    <scope>NUCLEOTIDE SEQUENCE [LARGE SCALE GENOMIC DNA]</scope>
    <source>
        <strain evidence="3 4">CGMCC 1.3527</strain>
    </source>
</reference>
<dbReference type="RefSeq" id="WP_149799932.1">
    <property type="nucleotide sequence ID" value="NZ_FNBO01000021.1"/>
</dbReference>
<dbReference type="Pfam" id="PF13439">
    <property type="entry name" value="Glyco_transf_4"/>
    <property type="match status" value="1"/>
</dbReference>
<dbReference type="AlphaFoldDB" id="A0A1G7SIV0"/>
<gene>
    <name evidence="3" type="ORF">SAMN04488067_1211</name>
</gene>
<keyword evidence="3" id="KW-0808">Transferase</keyword>
<proteinExistence type="predicted"/>
<protein>
    <submittedName>
        <fullName evidence="3">Glycosyltransferase involved in cell wall bisynthesis</fullName>
    </submittedName>
</protein>
<keyword evidence="4" id="KW-1185">Reference proteome</keyword>
<dbReference type="OrthoDB" id="132546at2157"/>
<feature type="domain" description="Glycosyl transferase family 1" evidence="1">
    <location>
        <begin position="212"/>
        <end position="370"/>
    </location>
</feature>
<dbReference type="EMBL" id="FNBO01000021">
    <property type="protein sequence ID" value="SDG22160.1"/>
    <property type="molecule type" value="Genomic_DNA"/>
</dbReference>
<dbReference type="SUPFAM" id="SSF53756">
    <property type="entry name" value="UDP-Glycosyltransferase/glycogen phosphorylase"/>
    <property type="match status" value="1"/>
</dbReference>
<name>A0A1G7SIV0_9EURY</name>
<organism evidence="3 4">
    <name type="scientific">Halorubrum xinjiangense</name>
    <dbReference type="NCBI Taxonomy" id="261291"/>
    <lineage>
        <taxon>Archaea</taxon>
        <taxon>Methanobacteriati</taxon>
        <taxon>Methanobacteriota</taxon>
        <taxon>Stenosarchaea group</taxon>
        <taxon>Halobacteria</taxon>
        <taxon>Halobacteriales</taxon>
        <taxon>Haloferacaceae</taxon>
        <taxon>Halorubrum</taxon>
    </lineage>
</organism>
<evidence type="ECO:0000259" key="2">
    <source>
        <dbReference type="Pfam" id="PF13439"/>
    </source>
</evidence>
<dbReference type="PANTHER" id="PTHR12526">
    <property type="entry name" value="GLYCOSYLTRANSFERASE"/>
    <property type="match status" value="1"/>
</dbReference>
<accession>A0A1G7SIV0</accession>
<dbReference type="Proteomes" id="UP000324020">
    <property type="component" value="Unassembled WGS sequence"/>
</dbReference>
<dbReference type="InterPro" id="IPR001296">
    <property type="entry name" value="Glyco_trans_1"/>
</dbReference>
<feature type="domain" description="Glycosyltransferase subfamily 4-like N-terminal" evidence="2">
    <location>
        <begin position="15"/>
        <end position="198"/>
    </location>
</feature>